<organism evidence="2 3">
    <name type="scientific">Neolentinus lepideus HHB14362 ss-1</name>
    <dbReference type="NCBI Taxonomy" id="1314782"/>
    <lineage>
        <taxon>Eukaryota</taxon>
        <taxon>Fungi</taxon>
        <taxon>Dikarya</taxon>
        <taxon>Basidiomycota</taxon>
        <taxon>Agaricomycotina</taxon>
        <taxon>Agaricomycetes</taxon>
        <taxon>Gloeophyllales</taxon>
        <taxon>Gloeophyllaceae</taxon>
        <taxon>Neolentinus</taxon>
    </lineage>
</organism>
<keyword evidence="3" id="KW-1185">Reference proteome</keyword>
<dbReference type="Proteomes" id="UP000076761">
    <property type="component" value="Unassembled WGS sequence"/>
</dbReference>
<name>A0A165UFT6_9AGAM</name>
<protein>
    <submittedName>
        <fullName evidence="2">Uncharacterized protein</fullName>
    </submittedName>
</protein>
<dbReference type="AlphaFoldDB" id="A0A165UFT6"/>
<dbReference type="PANTHER" id="PTHR40462">
    <property type="entry name" value="CHROMOSOME 1, WHOLE GENOME SHOTGUN SEQUENCE"/>
    <property type="match status" value="1"/>
</dbReference>
<accession>A0A165UFT6</accession>
<evidence type="ECO:0000256" key="1">
    <source>
        <dbReference type="SAM" id="MobiDB-lite"/>
    </source>
</evidence>
<evidence type="ECO:0000313" key="3">
    <source>
        <dbReference type="Proteomes" id="UP000076761"/>
    </source>
</evidence>
<feature type="compositionally biased region" description="Basic and acidic residues" evidence="1">
    <location>
        <begin position="26"/>
        <end position="55"/>
    </location>
</feature>
<feature type="region of interest" description="Disordered" evidence="1">
    <location>
        <begin position="1"/>
        <end position="74"/>
    </location>
</feature>
<reference evidence="2 3" key="1">
    <citation type="journal article" date="2016" name="Mol. Biol. Evol.">
        <title>Comparative Genomics of Early-Diverging Mushroom-Forming Fungi Provides Insights into the Origins of Lignocellulose Decay Capabilities.</title>
        <authorList>
            <person name="Nagy L.G."/>
            <person name="Riley R."/>
            <person name="Tritt A."/>
            <person name="Adam C."/>
            <person name="Daum C."/>
            <person name="Floudas D."/>
            <person name="Sun H."/>
            <person name="Yadav J.S."/>
            <person name="Pangilinan J."/>
            <person name="Larsson K.H."/>
            <person name="Matsuura K."/>
            <person name="Barry K."/>
            <person name="Labutti K."/>
            <person name="Kuo R."/>
            <person name="Ohm R.A."/>
            <person name="Bhattacharya S.S."/>
            <person name="Shirouzu T."/>
            <person name="Yoshinaga Y."/>
            <person name="Martin F.M."/>
            <person name="Grigoriev I.V."/>
            <person name="Hibbett D.S."/>
        </authorList>
    </citation>
    <scope>NUCLEOTIDE SEQUENCE [LARGE SCALE GENOMIC DNA]</scope>
    <source>
        <strain evidence="2 3">HHB14362 ss-1</strain>
    </source>
</reference>
<dbReference type="InParanoid" id="A0A165UFT6"/>
<feature type="compositionally biased region" description="Polar residues" evidence="1">
    <location>
        <begin position="1"/>
        <end position="23"/>
    </location>
</feature>
<dbReference type="EMBL" id="KV425559">
    <property type="protein sequence ID" value="KZT28087.1"/>
    <property type="molecule type" value="Genomic_DNA"/>
</dbReference>
<dbReference type="PANTHER" id="PTHR40462:SF1">
    <property type="entry name" value="EXPRESSED PROTEIN"/>
    <property type="match status" value="1"/>
</dbReference>
<proteinExistence type="predicted"/>
<dbReference type="OrthoDB" id="3050608at2759"/>
<sequence>MDQSENQQQDPALAQSTQTNQGNGDMLDKGVDYLEKEGGHEQSHSTTEKISDGMRKGFTKMTGKNVPIQDKEYN</sequence>
<gene>
    <name evidence="2" type="ORF">NEOLEDRAFT_1109538</name>
</gene>
<evidence type="ECO:0000313" key="2">
    <source>
        <dbReference type="EMBL" id="KZT28087.1"/>
    </source>
</evidence>